<accession>A0AA48GPK4</accession>
<dbReference type="KEGG" id="msea:METESE_01950"/>
<dbReference type="PANTHER" id="PTHR32385:SF15">
    <property type="entry name" value="INOSITOL PHOSPHOCERAMIDE MANNOSYLTRANSFERASE 1"/>
    <property type="match status" value="1"/>
</dbReference>
<gene>
    <name evidence="2" type="ORF">METESE_01950</name>
</gene>
<dbReference type="Gene3D" id="3.90.550.20">
    <property type="match status" value="1"/>
</dbReference>
<evidence type="ECO:0000313" key="3">
    <source>
        <dbReference type="Proteomes" id="UP001228113"/>
    </source>
</evidence>
<organism evidence="2 3">
    <name type="scientific">Mesoterricola sediminis</name>
    <dbReference type="NCBI Taxonomy" id="2927980"/>
    <lineage>
        <taxon>Bacteria</taxon>
        <taxon>Pseudomonadati</taxon>
        <taxon>Acidobacteriota</taxon>
        <taxon>Holophagae</taxon>
        <taxon>Holophagales</taxon>
        <taxon>Holophagaceae</taxon>
        <taxon>Mesoterricola</taxon>
    </lineage>
</organism>
<dbReference type="GO" id="GO:0016020">
    <property type="term" value="C:membrane"/>
    <property type="evidence" value="ECO:0007669"/>
    <property type="project" value="GOC"/>
</dbReference>
<dbReference type="InterPro" id="IPR029044">
    <property type="entry name" value="Nucleotide-diphossugar_trans"/>
</dbReference>
<dbReference type="EMBL" id="AP027081">
    <property type="protein sequence ID" value="BDU75237.1"/>
    <property type="molecule type" value="Genomic_DNA"/>
</dbReference>
<dbReference type="InterPro" id="IPR007577">
    <property type="entry name" value="GlycoTrfase_DXD_sugar-bd_CS"/>
</dbReference>
<keyword evidence="1" id="KW-0808">Transferase</keyword>
<evidence type="ECO:0000256" key="1">
    <source>
        <dbReference type="ARBA" id="ARBA00022679"/>
    </source>
</evidence>
<protein>
    <recommendedName>
        <fullName evidence="4">Mannosyltransferase OCH1-like enzyme</fullName>
    </recommendedName>
</protein>
<name>A0AA48GPK4_9BACT</name>
<dbReference type="GO" id="GO:0051999">
    <property type="term" value="P:mannosyl-inositol phosphorylceramide biosynthetic process"/>
    <property type="evidence" value="ECO:0007669"/>
    <property type="project" value="TreeGrafter"/>
</dbReference>
<keyword evidence="3" id="KW-1185">Reference proteome</keyword>
<dbReference type="RefSeq" id="WP_316410914.1">
    <property type="nucleotide sequence ID" value="NZ_AP027081.1"/>
</dbReference>
<evidence type="ECO:0008006" key="4">
    <source>
        <dbReference type="Google" id="ProtNLM"/>
    </source>
</evidence>
<dbReference type="SUPFAM" id="SSF53448">
    <property type="entry name" value="Nucleotide-diphospho-sugar transferases"/>
    <property type="match status" value="1"/>
</dbReference>
<dbReference type="PANTHER" id="PTHR32385">
    <property type="entry name" value="MANNOSYL PHOSPHORYLINOSITOL CERAMIDE SYNTHASE"/>
    <property type="match status" value="1"/>
</dbReference>
<sequence>MIPKLLHLIWVGDESRRPEACIRSWADHHPDWTVRVWDNQDLQARAWINAAHMRAMAAKEWNGVADMMRWEILHAEGGVLVDADSLCLRPLPEWLLTCEAFACWENELVRPGLIAAGYFGTVPGTPFLADLIEGIRARPTVVDRMAWETVGPQYLTDTWRRLAYANLTILPSHFFLPQHFTGARYTGPGPVYARQAWGSTLGTYDSLAAGFPEPAACAFLHEPDFAGAGWAEVLLSYFEAFAPADPVALVFVTAGAAEAAEARARVQDLVTRTGRAQVPPVYVAGGPTAFVDHLARFPRASWIPKASGEGGGLRGTLGRRLADARRRLTGPRG</sequence>
<dbReference type="Proteomes" id="UP001228113">
    <property type="component" value="Chromosome"/>
</dbReference>
<dbReference type="GO" id="GO:0000030">
    <property type="term" value="F:mannosyltransferase activity"/>
    <property type="evidence" value="ECO:0007669"/>
    <property type="project" value="TreeGrafter"/>
</dbReference>
<evidence type="ECO:0000313" key="2">
    <source>
        <dbReference type="EMBL" id="BDU75237.1"/>
    </source>
</evidence>
<proteinExistence type="predicted"/>
<dbReference type="AlphaFoldDB" id="A0AA48GPK4"/>
<dbReference type="Pfam" id="PF04488">
    <property type="entry name" value="Gly_transf_sug"/>
    <property type="match status" value="1"/>
</dbReference>
<reference evidence="2" key="1">
    <citation type="journal article" date="2023" name="Int. J. Syst. Evol. Microbiol.">
        <title>Mesoterricola silvestris gen. nov., sp. nov., Mesoterricola sediminis sp. nov., Geothrix oryzae sp. nov., Geothrix edaphica sp. nov., Geothrix rubra sp. nov., and Geothrix limicola sp. nov., six novel members of Acidobacteriota isolated from soils.</title>
        <authorList>
            <person name="Itoh H."/>
            <person name="Sugisawa Y."/>
            <person name="Mise K."/>
            <person name="Xu Z."/>
            <person name="Kuniyasu M."/>
            <person name="Ushijima N."/>
            <person name="Kawano K."/>
            <person name="Kobayashi E."/>
            <person name="Shiratori Y."/>
            <person name="Masuda Y."/>
            <person name="Senoo K."/>
        </authorList>
    </citation>
    <scope>NUCLEOTIDE SEQUENCE</scope>
    <source>
        <strain evidence="2">W786</strain>
    </source>
</reference>
<dbReference type="InterPro" id="IPR051706">
    <property type="entry name" value="Glycosyltransferase_domain"/>
</dbReference>